<accession>A0A917WF76</accession>
<dbReference type="RefSeq" id="WP_188941062.1">
    <property type="nucleotide sequence ID" value="NZ_BMNA01000003.1"/>
</dbReference>
<organism evidence="1 2">
    <name type="scientific">Nakamurella endophytica</name>
    <dbReference type="NCBI Taxonomy" id="1748367"/>
    <lineage>
        <taxon>Bacteria</taxon>
        <taxon>Bacillati</taxon>
        <taxon>Actinomycetota</taxon>
        <taxon>Actinomycetes</taxon>
        <taxon>Nakamurellales</taxon>
        <taxon>Nakamurellaceae</taxon>
        <taxon>Nakamurella</taxon>
    </lineage>
</organism>
<comment type="caution">
    <text evidence="1">The sequence shown here is derived from an EMBL/GenBank/DDBJ whole genome shotgun (WGS) entry which is preliminary data.</text>
</comment>
<name>A0A917WF76_9ACTN</name>
<evidence type="ECO:0000313" key="1">
    <source>
        <dbReference type="EMBL" id="GGL97475.1"/>
    </source>
</evidence>
<dbReference type="EMBL" id="BMNA01000003">
    <property type="protein sequence ID" value="GGL97475.1"/>
    <property type="molecule type" value="Genomic_DNA"/>
</dbReference>
<dbReference type="AlphaFoldDB" id="A0A917WF76"/>
<keyword evidence="2" id="KW-1185">Reference proteome</keyword>
<protein>
    <submittedName>
        <fullName evidence="1">Uncharacterized protein</fullName>
    </submittedName>
</protein>
<reference evidence="1" key="2">
    <citation type="submission" date="2020-09" db="EMBL/GenBank/DDBJ databases">
        <authorList>
            <person name="Sun Q."/>
            <person name="Zhou Y."/>
        </authorList>
    </citation>
    <scope>NUCLEOTIDE SEQUENCE</scope>
    <source>
        <strain evidence="1">CGMCC 4.7308</strain>
    </source>
</reference>
<sequence>MTSTTPEPGDGAVSHTLYRRPRGAGLLVLTLDGDRIAALTRFDSDVLARFGLPSSLPPRRAADGTGVP</sequence>
<evidence type="ECO:0000313" key="2">
    <source>
        <dbReference type="Proteomes" id="UP000655208"/>
    </source>
</evidence>
<dbReference type="Proteomes" id="UP000655208">
    <property type="component" value="Unassembled WGS sequence"/>
</dbReference>
<reference evidence="1" key="1">
    <citation type="journal article" date="2014" name="Int. J. Syst. Evol. Microbiol.">
        <title>Complete genome sequence of Corynebacterium casei LMG S-19264T (=DSM 44701T), isolated from a smear-ripened cheese.</title>
        <authorList>
            <consortium name="US DOE Joint Genome Institute (JGI-PGF)"/>
            <person name="Walter F."/>
            <person name="Albersmeier A."/>
            <person name="Kalinowski J."/>
            <person name="Ruckert C."/>
        </authorList>
    </citation>
    <scope>NUCLEOTIDE SEQUENCE</scope>
    <source>
        <strain evidence="1">CGMCC 4.7308</strain>
    </source>
</reference>
<proteinExistence type="predicted"/>
<gene>
    <name evidence="1" type="ORF">GCM10011594_16620</name>
</gene>